<proteinExistence type="predicted"/>
<comment type="caution">
    <text evidence="2">The sequence shown here is derived from an EMBL/GenBank/DDBJ whole genome shotgun (WGS) entry which is preliminary data.</text>
</comment>
<dbReference type="SMART" id="SM00357">
    <property type="entry name" value="CSP"/>
    <property type="match status" value="1"/>
</dbReference>
<dbReference type="Pfam" id="PF00313">
    <property type="entry name" value="CSD"/>
    <property type="match status" value="1"/>
</dbReference>
<dbReference type="PROSITE" id="PS51857">
    <property type="entry name" value="CSD_2"/>
    <property type="match status" value="1"/>
</dbReference>
<organism evidence="2 3">
    <name type="scientific">Micromonospora craniellae</name>
    <dbReference type="NCBI Taxonomy" id="2294034"/>
    <lineage>
        <taxon>Bacteria</taxon>
        <taxon>Bacillati</taxon>
        <taxon>Actinomycetota</taxon>
        <taxon>Actinomycetes</taxon>
        <taxon>Micromonosporales</taxon>
        <taxon>Micromonosporaceae</taxon>
        <taxon>Micromonospora</taxon>
    </lineage>
</organism>
<dbReference type="Proteomes" id="UP000262621">
    <property type="component" value="Unassembled WGS sequence"/>
</dbReference>
<dbReference type="OrthoDB" id="4382049at2"/>
<evidence type="ECO:0000259" key="1">
    <source>
        <dbReference type="PROSITE" id="PS51857"/>
    </source>
</evidence>
<evidence type="ECO:0000313" key="2">
    <source>
        <dbReference type="EMBL" id="RFS46273.1"/>
    </source>
</evidence>
<dbReference type="SUPFAM" id="SSF50249">
    <property type="entry name" value="Nucleic acid-binding proteins"/>
    <property type="match status" value="1"/>
</dbReference>
<dbReference type="PRINTS" id="PR00050">
    <property type="entry name" value="COLDSHOCK"/>
</dbReference>
<dbReference type="Gene3D" id="2.40.50.140">
    <property type="entry name" value="Nucleic acid-binding proteins"/>
    <property type="match status" value="1"/>
</dbReference>
<name>A0A372FZX9_9ACTN</name>
<accession>A0A372FZX9</accession>
<dbReference type="PANTHER" id="PTHR46565">
    <property type="entry name" value="COLD SHOCK DOMAIN PROTEIN 2"/>
    <property type="match status" value="1"/>
</dbReference>
<dbReference type="InterPro" id="IPR012340">
    <property type="entry name" value="NA-bd_OB-fold"/>
</dbReference>
<dbReference type="RefSeq" id="WP_117228152.1">
    <property type="nucleotide sequence ID" value="NZ_QVFU01000010.1"/>
</dbReference>
<evidence type="ECO:0000313" key="3">
    <source>
        <dbReference type="Proteomes" id="UP000262621"/>
    </source>
</evidence>
<dbReference type="PANTHER" id="PTHR46565:SF20">
    <property type="entry name" value="COLD SHOCK DOMAIN-CONTAINING PROTEIN 4"/>
    <property type="match status" value="1"/>
</dbReference>
<dbReference type="InterPro" id="IPR002059">
    <property type="entry name" value="CSP_DNA-bd"/>
</dbReference>
<keyword evidence="3" id="KW-1185">Reference proteome</keyword>
<gene>
    <name evidence="2" type="ORF">D0Q02_12565</name>
</gene>
<dbReference type="InterPro" id="IPR011129">
    <property type="entry name" value="CSD"/>
</dbReference>
<dbReference type="EMBL" id="QVFU01000010">
    <property type="protein sequence ID" value="RFS46273.1"/>
    <property type="molecule type" value="Genomic_DNA"/>
</dbReference>
<dbReference type="CDD" id="cd04458">
    <property type="entry name" value="CSP_CDS"/>
    <property type="match status" value="1"/>
</dbReference>
<sequence>MAIGRVVRFDEVKGYGFIAPEEGGEDVFVHANDLMDGKQAITPGTRVEFQIKEGERGLKGYDVRLVAAERRPVSAAPVTASDDYDEDATCDVLSVAALRAEVTEAFIQAAPDLTAGQIVRLRDQVIRIATRHGWTEG</sequence>
<feature type="domain" description="CSD" evidence="1">
    <location>
        <begin position="1"/>
        <end position="65"/>
    </location>
</feature>
<dbReference type="GO" id="GO:0003676">
    <property type="term" value="F:nucleic acid binding"/>
    <property type="evidence" value="ECO:0007669"/>
    <property type="project" value="InterPro"/>
</dbReference>
<reference evidence="2 3" key="1">
    <citation type="submission" date="2018-08" db="EMBL/GenBank/DDBJ databases">
        <title>Verrucosispora craniellae sp. nov., isolated from a marine sponge in the South China Sea.</title>
        <authorList>
            <person name="Li L."/>
            <person name="Lin H.W."/>
        </authorList>
    </citation>
    <scope>NUCLEOTIDE SEQUENCE [LARGE SCALE GENOMIC DNA]</scope>
    <source>
        <strain evidence="2 3">LHW63014</strain>
    </source>
</reference>
<dbReference type="AlphaFoldDB" id="A0A372FZX9"/>
<protein>
    <submittedName>
        <fullName evidence="2">Cold shock domain-containing protein</fullName>
    </submittedName>
</protein>